<dbReference type="GO" id="GO:0006744">
    <property type="term" value="P:ubiquinone biosynthetic process"/>
    <property type="evidence" value="ECO:0007669"/>
    <property type="project" value="UniProtKB-UniRule"/>
</dbReference>
<evidence type="ECO:0000313" key="7">
    <source>
        <dbReference type="EMBL" id="SOE49470.1"/>
    </source>
</evidence>
<dbReference type="GO" id="GO:0005829">
    <property type="term" value="C:cytosol"/>
    <property type="evidence" value="ECO:0007669"/>
    <property type="project" value="TreeGrafter"/>
</dbReference>
<dbReference type="EC" id="4.1.3.40" evidence="5"/>
<dbReference type="UniPathway" id="UPA00232"/>
<comment type="pathway">
    <text evidence="5">Cofactor biosynthesis; ubiquinone biosynthesis.</text>
</comment>
<organism evidence="6 8">
    <name type="scientific">Orrella dioscoreae</name>
    <dbReference type="NCBI Taxonomy" id="1851544"/>
    <lineage>
        <taxon>Bacteria</taxon>
        <taxon>Pseudomonadati</taxon>
        <taxon>Pseudomonadota</taxon>
        <taxon>Betaproteobacteria</taxon>
        <taxon>Burkholderiales</taxon>
        <taxon>Alcaligenaceae</taxon>
        <taxon>Orrella</taxon>
    </lineage>
</organism>
<keyword evidence="3 5" id="KW-0456">Lyase</keyword>
<proteinExistence type="inferred from homology"/>
<dbReference type="InterPro" id="IPR028978">
    <property type="entry name" value="Chorismate_lyase_/UTRA_dom_sf"/>
</dbReference>
<dbReference type="PANTHER" id="PTHR38683">
    <property type="entry name" value="CHORISMATE PYRUVATE-LYASE"/>
    <property type="match status" value="1"/>
</dbReference>
<comment type="similarity">
    <text evidence="5">Belongs to the UbiC family.</text>
</comment>
<dbReference type="Proteomes" id="UP000078558">
    <property type="component" value="Chromosome I"/>
</dbReference>
<keyword evidence="4 5" id="KW-0670">Pyruvate</keyword>
<evidence type="ECO:0000256" key="2">
    <source>
        <dbReference type="ARBA" id="ARBA00022688"/>
    </source>
</evidence>
<dbReference type="EMBL" id="FLRC01000010">
    <property type="protein sequence ID" value="SBT24585.1"/>
    <property type="molecule type" value="Genomic_DNA"/>
</dbReference>
<dbReference type="GO" id="GO:0042866">
    <property type="term" value="P:pyruvate biosynthetic process"/>
    <property type="evidence" value="ECO:0007669"/>
    <property type="project" value="UniProtKB-UniRule"/>
</dbReference>
<evidence type="ECO:0000313" key="8">
    <source>
        <dbReference type="Proteomes" id="UP000078558"/>
    </source>
</evidence>
<dbReference type="OrthoDB" id="8606430at2"/>
<gene>
    <name evidence="5" type="primary">ubiC</name>
    <name evidence="6" type="ORF">ODI_01705</name>
    <name evidence="7" type="ORF">ODI_R2097</name>
</gene>
<feature type="binding site" evidence="5">
    <location>
        <position position="74"/>
    </location>
    <ligand>
        <name>substrate</name>
    </ligand>
</feature>
<comment type="catalytic activity">
    <reaction evidence="5">
        <text>chorismate = 4-hydroxybenzoate + pyruvate</text>
        <dbReference type="Rhea" id="RHEA:16505"/>
        <dbReference type="ChEBI" id="CHEBI:15361"/>
        <dbReference type="ChEBI" id="CHEBI:17879"/>
        <dbReference type="ChEBI" id="CHEBI:29748"/>
        <dbReference type="EC" id="4.1.3.40"/>
    </reaction>
</comment>
<sequence length="190" mass="20847">MNQASQHSGGWRASPAPSWTSLQHHWLLRPGALTAGLRQLGHVELRVLAEYPAGLAPDEAPGLRRAPRSAVWVREVAMAVDGIDSVVARSVTPLAASHATWQGVRRLRTRPLADMLYHDRSIARSPFQVARLTPAQAIHGVALPLAGADAHEPGDLPRLLARRSVFWRHGQPLMVAECFLPAFWELALPR</sequence>
<dbReference type="Gene3D" id="3.40.1410.10">
    <property type="entry name" value="Chorismate lyase-like"/>
    <property type="match status" value="1"/>
</dbReference>
<dbReference type="Pfam" id="PF04345">
    <property type="entry name" value="Chor_lyase"/>
    <property type="match status" value="1"/>
</dbReference>
<reference evidence="7 8" key="2">
    <citation type="submission" date="2017-08" db="EMBL/GenBank/DDBJ databases">
        <authorList>
            <person name="de Groot N.N."/>
        </authorList>
    </citation>
    <scope>NUCLEOTIDE SEQUENCE [LARGE SCALE GENOMIC DNA]</scope>
    <source>
        <strain evidence="7">Orrdi1</strain>
    </source>
</reference>
<dbReference type="STRING" id="1851544.ODI_01705"/>
<reference evidence="6 8" key="1">
    <citation type="submission" date="2016-06" db="EMBL/GenBank/DDBJ databases">
        <authorList>
            <person name="Kjaerup R.B."/>
            <person name="Dalgaard T.S."/>
            <person name="Juul-Madsen H.R."/>
        </authorList>
    </citation>
    <scope>NUCLEOTIDE SEQUENCE [LARGE SCALE GENOMIC DNA]</scope>
    <source>
        <strain evidence="6">Orrdi1</strain>
    </source>
</reference>
<dbReference type="RefSeq" id="WP_067751000.1">
    <property type="nucleotide sequence ID" value="NZ_LT907988.1"/>
</dbReference>
<feature type="binding site" evidence="5">
    <location>
        <position position="112"/>
    </location>
    <ligand>
        <name>substrate</name>
    </ligand>
</feature>
<dbReference type="InterPro" id="IPR007440">
    <property type="entry name" value="Chorismate--pyruvate_lyase"/>
</dbReference>
<evidence type="ECO:0000313" key="6">
    <source>
        <dbReference type="EMBL" id="SBT24585.1"/>
    </source>
</evidence>
<dbReference type="HAMAP" id="MF_01632">
    <property type="entry name" value="UbiC"/>
    <property type="match status" value="1"/>
</dbReference>
<feature type="binding site" evidence="5">
    <location>
        <position position="177"/>
    </location>
    <ligand>
        <name>substrate</name>
    </ligand>
</feature>
<evidence type="ECO:0000256" key="4">
    <source>
        <dbReference type="ARBA" id="ARBA00023317"/>
    </source>
</evidence>
<dbReference type="PANTHER" id="PTHR38683:SF1">
    <property type="entry name" value="CHORISMATE PYRUVATE-LYASE"/>
    <property type="match status" value="1"/>
</dbReference>
<keyword evidence="2 5" id="KW-0831">Ubiquinone biosynthesis</keyword>
<dbReference type="EMBL" id="LT907988">
    <property type="protein sequence ID" value="SOE49470.1"/>
    <property type="molecule type" value="Genomic_DNA"/>
</dbReference>
<dbReference type="SUPFAM" id="SSF64288">
    <property type="entry name" value="Chorismate lyase-like"/>
    <property type="match status" value="1"/>
</dbReference>
<comment type="caution">
    <text evidence="5">Lacks conserved residue(s) required for the propagation of feature annotation.</text>
</comment>
<protein>
    <recommendedName>
        <fullName evidence="5">Probable chorismate pyruvate-lyase</fullName>
        <shortName evidence="5">CL</shortName>
        <shortName evidence="5">CPL</shortName>
        <ecNumber evidence="5">4.1.3.40</ecNumber>
    </recommendedName>
</protein>
<name>A0A1C3JZK4_9BURK</name>
<evidence type="ECO:0000256" key="3">
    <source>
        <dbReference type="ARBA" id="ARBA00023239"/>
    </source>
</evidence>
<dbReference type="AlphaFoldDB" id="A0A1C3JZK4"/>
<dbReference type="GO" id="GO:0008813">
    <property type="term" value="F:chorismate lyase activity"/>
    <property type="evidence" value="ECO:0007669"/>
    <property type="project" value="UniProtKB-UniRule"/>
</dbReference>
<dbReference type="KEGG" id="odi:ODI_R2097"/>
<comment type="subcellular location">
    <subcellularLocation>
        <location evidence="5">Cytoplasm</location>
    </subcellularLocation>
</comment>
<accession>A0A1C3JZK4</accession>
<keyword evidence="1 5" id="KW-0963">Cytoplasm</keyword>
<keyword evidence="8" id="KW-1185">Reference proteome</keyword>
<evidence type="ECO:0000256" key="1">
    <source>
        <dbReference type="ARBA" id="ARBA00022490"/>
    </source>
</evidence>
<evidence type="ECO:0000256" key="5">
    <source>
        <dbReference type="HAMAP-Rule" id="MF_01632"/>
    </source>
</evidence>
<comment type="function">
    <text evidence="5">Removes the pyruvyl group from chorismate, with concomitant aromatization of the ring, to provide 4-hydroxybenzoate (4HB) for the ubiquinone pathway.</text>
</comment>